<accession>A0ABT7MWC4</accession>
<evidence type="ECO:0000313" key="2">
    <source>
        <dbReference type="Proteomes" id="UP001235064"/>
    </source>
</evidence>
<evidence type="ECO:0000313" key="1">
    <source>
        <dbReference type="EMBL" id="MDL9978757.1"/>
    </source>
</evidence>
<dbReference type="Proteomes" id="UP001235064">
    <property type="component" value="Unassembled WGS sequence"/>
</dbReference>
<dbReference type="EMBL" id="JASXSZ010000001">
    <property type="protein sequence ID" value="MDL9978757.1"/>
    <property type="molecule type" value="Genomic_DNA"/>
</dbReference>
<gene>
    <name evidence="1" type="ORF">QSV35_05405</name>
</gene>
<proteinExistence type="predicted"/>
<comment type="caution">
    <text evidence="1">The sequence shown here is derived from an EMBL/GenBank/DDBJ whole genome shotgun (WGS) entry which is preliminary data.</text>
</comment>
<evidence type="ECO:0008006" key="3">
    <source>
        <dbReference type="Google" id="ProtNLM"/>
    </source>
</evidence>
<organism evidence="1 2">
    <name type="scientific">Microbacterium candidum</name>
    <dbReference type="NCBI Taxonomy" id="3041922"/>
    <lineage>
        <taxon>Bacteria</taxon>
        <taxon>Bacillati</taxon>
        <taxon>Actinomycetota</taxon>
        <taxon>Actinomycetes</taxon>
        <taxon>Micrococcales</taxon>
        <taxon>Microbacteriaceae</taxon>
        <taxon>Microbacterium</taxon>
    </lineage>
</organism>
<reference evidence="1 2" key="1">
    <citation type="submission" date="2023-06" db="EMBL/GenBank/DDBJ databases">
        <title>Microbacterium sp. nov., isolated from a waste landfill.</title>
        <authorList>
            <person name="Wen W."/>
        </authorList>
    </citation>
    <scope>NUCLEOTIDE SEQUENCE [LARGE SCALE GENOMIC DNA]</scope>
    <source>
        <strain evidence="1 2">ASV49</strain>
    </source>
</reference>
<protein>
    <recommendedName>
        <fullName evidence="3">Rieske domain-containing protein</fullName>
    </recommendedName>
</protein>
<dbReference type="RefSeq" id="WP_286287449.1">
    <property type="nucleotide sequence ID" value="NZ_JASXSZ010000001.1"/>
</dbReference>
<sequence>MRGCRAEGDDEWVARRNGVIEEFLVCASHGVRLDADHTGVTVNEAGELVLPEEDEAA</sequence>
<keyword evidence="2" id="KW-1185">Reference proteome</keyword>
<name>A0ABT7MWC4_9MICO</name>